<dbReference type="InterPro" id="IPR008969">
    <property type="entry name" value="CarboxyPept-like_regulatory"/>
</dbReference>
<dbReference type="EMBL" id="QFOI01000009">
    <property type="protein sequence ID" value="PZP52224.1"/>
    <property type="molecule type" value="Genomic_DNA"/>
</dbReference>
<organism evidence="2 3">
    <name type="scientific">Pseudopedobacter saltans</name>
    <dbReference type="NCBI Taxonomy" id="151895"/>
    <lineage>
        <taxon>Bacteria</taxon>
        <taxon>Pseudomonadati</taxon>
        <taxon>Bacteroidota</taxon>
        <taxon>Sphingobacteriia</taxon>
        <taxon>Sphingobacteriales</taxon>
        <taxon>Sphingobacteriaceae</taxon>
        <taxon>Pseudopedobacter</taxon>
    </lineage>
</organism>
<dbReference type="SUPFAM" id="SSF49464">
    <property type="entry name" value="Carboxypeptidase regulatory domain-like"/>
    <property type="match status" value="1"/>
</dbReference>
<evidence type="ECO:0008006" key="4">
    <source>
        <dbReference type="Google" id="ProtNLM"/>
    </source>
</evidence>
<dbReference type="AlphaFoldDB" id="A0A2W5FD25"/>
<dbReference type="Proteomes" id="UP000249645">
    <property type="component" value="Unassembled WGS sequence"/>
</dbReference>
<evidence type="ECO:0000313" key="3">
    <source>
        <dbReference type="Proteomes" id="UP000249645"/>
    </source>
</evidence>
<gene>
    <name evidence="2" type="ORF">DI598_01200</name>
</gene>
<accession>A0A2W5FD25</accession>
<keyword evidence="1" id="KW-0732">Signal</keyword>
<dbReference type="SUPFAM" id="SSF56935">
    <property type="entry name" value="Porins"/>
    <property type="match status" value="1"/>
</dbReference>
<feature type="signal peptide" evidence="1">
    <location>
        <begin position="1"/>
        <end position="21"/>
    </location>
</feature>
<comment type="caution">
    <text evidence="2">The sequence shown here is derived from an EMBL/GenBank/DDBJ whole genome shotgun (WGS) entry which is preliminary data.</text>
</comment>
<name>A0A2W5FD25_9SPHI</name>
<evidence type="ECO:0000256" key="1">
    <source>
        <dbReference type="SAM" id="SignalP"/>
    </source>
</evidence>
<reference evidence="2 3" key="1">
    <citation type="submission" date="2017-11" db="EMBL/GenBank/DDBJ databases">
        <title>Infants hospitalized years apart are colonized by the same room-sourced microbial strains.</title>
        <authorList>
            <person name="Brooks B."/>
            <person name="Olm M.R."/>
            <person name="Firek B.A."/>
            <person name="Baker R."/>
            <person name="Thomas B.C."/>
            <person name="Morowitz M.J."/>
            <person name="Banfield J.F."/>
        </authorList>
    </citation>
    <scope>NUCLEOTIDE SEQUENCE [LARGE SCALE GENOMIC DNA]</scope>
    <source>
        <strain evidence="2">S2_009_000_R2_76</strain>
    </source>
</reference>
<protein>
    <recommendedName>
        <fullName evidence="4">TonB-dependent receptor</fullName>
    </recommendedName>
</protein>
<proteinExistence type="predicted"/>
<sequence>MPLKILLFLVLSCGIATLIHAQETVVQGKLVDSAGHPLSGATMTLIKLSTGAGVAFSKTDSIGYFKFKITDKIKGEALAVKATFTGYVKVQESINSYADLLVLTMKPEVRHLEEVKVTSKVYIIQKSDTLSFNADLFRDSSDRVLGDLIRKIPGIDIDDNGTIKYNGKVLNNFYIEGDDLLDGKYNIATNNIPSKDVDKVEVIEHNQHIKMLNGIVQSDQPALNIRLKDRSKLKWINNADLGGGTPSKYTGKVNTMAFKPRFKAINNISANNIGNDLSNELTDHLSNTDLTEGFIGIATSRPAGIKQNRYLFNKNQMLNVNDMVKFRSGNTLRLNAYLLHDEQPFSNNSNTTYYLPTGDTVSYYENTISGMRTNHAQATLTLNTNTEKKYFNESFLVDIVGNRNNVEVNTNNTNVYQGLQTILNSFANNLNGVLSIGKSNNIVTYNSSIGYTRNPQVFRVKPGWLPDILNDSMAYLQSSQSTNLPSLTTDNNISFMIRKGYWQFNNKIGVNYDYKKLNSDIAIEQKNDNWLNPSSFQNNLIWKKLDAYYTPAIQFEKDRSRINIYAPIHYYNIQYHDNDNQVKDKLASIYLTPSISYFLKVAKEHEFSMGYQYGNAFSDMPQVYAAGIMQSYRSIQSYRETPLNSGYQNTYNIRFAYKKSLKMFFWNITSSYVQFHRYFMYGSNVTNTSYQIETLPIDNEMKTFNVSGDVSKYIFSLKTTVSGSAGLSRTKSPQLQNGFLFDVNNWSNSYSVGLSPMPVDWLRIDLKANYILGTSSSNSIGFQDQKTSQFKQTSALNFTLLKQITAQFSSEYYASYLNGQKIANCFFLDSYINYRLYKPEIDFRLSCMNLANERNFTVLSASSNIISTRNYQLQPRMFLLSAYFKL</sequence>
<feature type="chain" id="PRO_5016033911" description="TonB-dependent receptor" evidence="1">
    <location>
        <begin position="22"/>
        <end position="886"/>
    </location>
</feature>
<evidence type="ECO:0000313" key="2">
    <source>
        <dbReference type="EMBL" id="PZP52224.1"/>
    </source>
</evidence>